<dbReference type="Gene3D" id="3.40.630.190">
    <property type="entry name" value="LCP protein"/>
    <property type="match status" value="1"/>
</dbReference>
<proteinExistence type="inferred from homology"/>
<feature type="region of interest" description="Disordered" evidence="2">
    <location>
        <begin position="1"/>
        <end position="36"/>
    </location>
</feature>
<keyword evidence="6" id="KW-1185">Reference proteome</keyword>
<dbReference type="RefSeq" id="WP_212516662.1">
    <property type="nucleotide sequence ID" value="NZ_JAGSOH010000006.1"/>
</dbReference>
<feature type="domain" description="Cell envelope-related transcriptional attenuator" evidence="4">
    <location>
        <begin position="125"/>
        <end position="283"/>
    </location>
</feature>
<dbReference type="Proteomes" id="UP000676325">
    <property type="component" value="Unassembled WGS sequence"/>
</dbReference>
<dbReference type="EMBL" id="JAGSOH010000006">
    <property type="protein sequence ID" value="MBR7825513.1"/>
    <property type="molecule type" value="Genomic_DNA"/>
</dbReference>
<feature type="compositionally biased region" description="Low complexity" evidence="2">
    <location>
        <begin position="397"/>
        <end position="410"/>
    </location>
</feature>
<feature type="region of interest" description="Disordered" evidence="2">
    <location>
        <begin position="393"/>
        <end position="436"/>
    </location>
</feature>
<dbReference type="Pfam" id="PF03816">
    <property type="entry name" value="LytR_cpsA_psr"/>
    <property type="match status" value="1"/>
</dbReference>
<dbReference type="PANTHER" id="PTHR33392">
    <property type="entry name" value="POLYISOPRENYL-TEICHOIC ACID--PEPTIDOGLYCAN TEICHOIC ACID TRANSFERASE TAGU"/>
    <property type="match status" value="1"/>
</dbReference>
<dbReference type="PANTHER" id="PTHR33392:SF6">
    <property type="entry name" value="POLYISOPRENYL-TEICHOIC ACID--PEPTIDOGLYCAN TEICHOIC ACID TRANSFERASE TAGU"/>
    <property type="match status" value="1"/>
</dbReference>
<reference evidence="5" key="1">
    <citation type="submission" date="2021-04" db="EMBL/GenBank/DDBJ databases">
        <title>Genome based classification of Actinospica acidithermotolerans sp. nov., an actinobacterium isolated from an Indonesian hot spring.</title>
        <authorList>
            <person name="Kusuma A.B."/>
            <person name="Putra K.E."/>
            <person name="Nafisah S."/>
            <person name="Loh J."/>
            <person name="Nouioui I."/>
            <person name="Goodfellow M."/>
        </authorList>
    </citation>
    <scope>NUCLEOTIDE SEQUENCE</scope>
    <source>
        <strain evidence="5">MGRD01-02</strain>
    </source>
</reference>
<protein>
    <submittedName>
        <fullName evidence="5">LCP family protein</fullName>
    </submittedName>
</protein>
<accession>A0A941E7U2</accession>
<comment type="caution">
    <text evidence="5">The sequence shown here is derived from an EMBL/GenBank/DDBJ whole genome shotgun (WGS) entry which is preliminary data.</text>
</comment>
<evidence type="ECO:0000313" key="6">
    <source>
        <dbReference type="Proteomes" id="UP000676325"/>
    </source>
</evidence>
<evidence type="ECO:0000256" key="3">
    <source>
        <dbReference type="SAM" id="Phobius"/>
    </source>
</evidence>
<gene>
    <name evidence="5" type="ORF">KDK95_04290</name>
</gene>
<dbReference type="NCBIfam" id="TIGR00350">
    <property type="entry name" value="lytR_cpsA_psr"/>
    <property type="match status" value="1"/>
</dbReference>
<evidence type="ECO:0000259" key="4">
    <source>
        <dbReference type="Pfam" id="PF03816"/>
    </source>
</evidence>
<keyword evidence="3" id="KW-0812">Transmembrane</keyword>
<keyword evidence="3" id="KW-0472">Membrane</keyword>
<evidence type="ECO:0000256" key="1">
    <source>
        <dbReference type="ARBA" id="ARBA00006068"/>
    </source>
</evidence>
<evidence type="ECO:0000256" key="2">
    <source>
        <dbReference type="SAM" id="MobiDB-lite"/>
    </source>
</evidence>
<dbReference type="InterPro" id="IPR004474">
    <property type="entry name" value="LytR_CpsA_psr"/>
</dbReference>
<evidence type="ECO:0000313" key="5">
    <source>
        <dbReference type="EMBL" id="MBR7825513.1"/>
    </source>
</evidence>
<keyword evidence="3" id="KW-1133">Transmembrane helix</keyword>
<comment type="similarity">
    <text evidence="1">Belongs to the LytR/CpsA/Psr (LCP) family.</text>
</comment>
<name>A0A941E7U2_9ACTN</name>
<feature type="transmembrane region" description="Helical" evidence="3">
    <location>
        <begin position="41"/>
        <end position="64"/>
    </location>
</feature>
<sequence>MSGEHVNEDVDLDELDPRGRARRRVERAANPTRGSRRRRKLLKVTALCAAGVVLAVAATGFYLVHHLFSRVDTVSLARLTHRPTTARPNAEGQTPLDILVLGSQTRDGQHAPHLGNATKNGTDLSDTAFLVHLAADRRWAEIVSIPRDLEVARPACQSRFDPNVTVPGSTQDMFDAAMNYGGPACAVATVEQMTDIRVDHFVELTFNAFEQLTDAVGGVTVCIPPPGIDDPNYSGLVMSAGLHTISGDTALEFVRDRHGLSLGMDTQRIQMQQMFMTSLFDKLTANGTLENPLTLYRIANAVTSNITVDPALDGVSSMISLAESVGTVDRKYMQYITVPYELDPADANRLIPGTGFNEVWNYLREDEPLPGSPAAAEFGTLPPQDVPTELAAYAIHAGPAPSPSTSSSGAIDTEARNGDDNLCSGLPAVADYGGSP</sequence>
<dbReference type="InterPro" id="IPR050922">
    <property type="entry name" value="LytR/CpsA/Psr_CW_biosynth"/>
</dbReference>
<dbReference type="AlphaFoldDB" id="A0A941E7U2"/>
<organism evidence="5 6">
    <name type="scientific">Actinospica acidithermotolerans</name>
    <dbReference type="NCBI Taxonomy" id="2828514"/>
    <lineage>
        <taxon>Bacteria</taxon>
        <taxon>Bacillati</taxon>
        <taxon>Actinomycetota</taxon>
        <taxon>Actinomycetes</taxon>
        <taxon>Catenulisporales</taxon>
        <taxon>Actinospicaceae</taxon>
        <taxon>Actinospica</taxon>
    </lineage>
</organism>